<organism evidence="2">
    <name type="scientific">hydrothermal vent metagenome</name>
    <dbReference type="NCBI Taxonomy" id="652676"/>
    <lineage>
        <taxon>unclassified sequences</taxon>
        <taxon>metagenomes</taxon>
        <taxon>ecological metagenomes</taxon>
    </lineage>
</organism>
<proteinExistence type="predicted"/>
<evidence type="ECO:0000256" key="1">
    <source>
        <dbReference type="SAM" id="MobiDB-lite"/>
    </source>
</evidence>
<feature type="region of interest" description="Disordered" evidence="1">
    <location>
        <begin position="1"/>
        <end position="37"/>
    </location>
</feature>
<feature type="compositionally biased region" description="Basic residues" evidence="1">
    <location>
        <begin position="1"/>
        <end position="26"/>
    </location>
</feature>
<accession>A0A3B1DFE6</accession>
<reference evidence="2" key="1">
    <citation type="submission" date="2018-06" db="EMBL/GenBank/DDBJ databases">
        <authorList>
            <person name="Zhirakovskaya E."/>
        </authorList>
    </citation>
    <scope>NUCLEOTIDE SEQUENCE</scope>
</reference>
<sequence>MAEIKRKKISWATKKRKGKQRKRKTKWVIVHHGDKKS</sequence>
<evidence type="ECO:0000313" key="2">
    <source>
        <dbReference type="EMBL" id="VAX37581.1"/>
    </source>
</evidence>
<gene>
    <name evidence="2" type="ORF">MNBD_PLANCTO03-543</name>
</gene>
<dbReference type="EMBL" id="UOGK01000104">
    <property type="protein sequence ID" value="VAX37581.1"/>
    <property type="molecule type" value="Genomic_DNA"/>
</dbReference>
<name>A0A3B1DFE6_9ZZZZ</name>
<protein>
    <submittedName>
        <fullName evidence="2">Uncharacterized protein</fullName>
    </submittedName>
</protein>
<dbReference type="AlphaFoldDB" id="A0A3B1DFE6"/>